<evidence type="ECO:0000313" key="2">
    <source>
        <dbReference type="Proteomes" id="UP000268469"/>
    </source>
</evidence>
<name>A0A660SM58_UNCW3</name>
<evidence type="ECO:0008006" key="3">
    <source>
        <dbReference type="Google" id="ProtNLM"/>
    </source>
</evidence>
<dbReference type="Proteomes" id="UP000268469">
    <property type="component" value="Unassembled WGS sequence"/>
</dbReference>
<gene>
    <name evidence="1" type="ORF">DRP53_00245</name>
</gene>
<organism evidence="1 2">
    <name type="scientific">candidate division WOR-3 bacterium</name>
    <dbReference type="NCBI Taxonomy" id="2052148"/>
    <lineage>
        <taxon>Bacteria</taxon>
        <taxon>Bacteria division WOR-3</taxon>
    </lineage>
</organism>
<dbReference type="EMBL" id="QNBE01000001">
    <property type="protein sequence ID" value="RKX71857.1"/>
    <property type="molecule type" value="Genomic_DNA"/>
</dbReference>
<dbReference type="AlphaFoldDB" id="A0A660SM58"/>
<protein>
    <recommendedName>
        <fullName evidence="3">4Fe-4S Mo/W bis-MGD-type domain-containing protein</fullName>
    </recommendedName>
</protein>
<comment type="caution">
    <text evidence="1">The sequence shown here is derived from an EMBL/GenBank/DDBJ whole genome shotgun (WGS) entry which is preliminary data.</text>
</comment>
<dbReference type="SUPFAM" id="SSF53706">
    <property type="entry name" value="Formate dehydrogenase/DMSO reductase, domains 1-3"/>
    <property type="match status" value="1"/>
</dbReference>
<reference evidence="1 2" key="1">
    <citation type="submission" date="2018-06" db="EMBL/GenBank/DDBJ databases">
        <title>Extensive metabolic versatility and redundancy in microbially diverse, dynamic hydrothermal sediments.</title>
        <authorList>
            <person name="Dombrowski N."/>
            <person name="Teske A."/>
            <person name="Baker B.J."/>
        </authorList>
    </citation>
    <scope>NUCLEOTIDE SEQUENCE [LARGE SCALE GENOMIC DNA]</scope>
    <source>
        <strain evidence="1">B36_G15</strain>
    </source>
</reference>
<sequence length="480" mass="53222">MRCSYCNLACRFAVDTDDLGIIGLNYRDGRLCARGCANEILLKSGRRLTNPVVEFLPTSWEATIKKIKDLISRYQESMVITVGSELTLDEFQLIRGLARALKVRIIPIGLGGGDFQLDGVTVGNLSEIESAERLITFGSLFEAGPIIANSILNFRYRKGTVLYHLDSLPSRIVSFADHFLPLSPGEEAKGLTEVLERKEFASMVADVKEHPTLIIGAITPARFSDPVAAGLALQYLARSLKKKVITITTKVGWSGDGTFEDLIRDVKGGKIKLILNFGDELLYFADLLKGVRLITTTTFTIEPKRGWILLPAAISAEKGGKVRTVGGFETAEPFPPPSGVYPIEKLIGMIATGIKPLRYEPVVVDDDFLFRRIEGRGKKGKGTITLYGVPSPIHFRDLFQRPLWIWLSQKDLVRMRLTDYNTVRVGTKSYSIEAEPRVHPLLPEGVATIPIDSPQTWPLFSFSGSNLIPTEVRLWRGRST</sequence>
<accession>A0A660SM58</accession>
<proteinExistence type="predicted"/>
<evidence type="ECO:0000313" key="1">
    <source>
        <dbReference type="EMBL" id="RKX71857.1"/>
    </source>
</evidence>